<organism evidence="1 2">
    <name type="scientific">Heracleum sosnowskyi</name>
    <dbReference type="NCBI Taxonomy" id="360622"/>
    <lineage>
        <taxon>Eukaryota</taxon>
        <taxon>Viridiplantae</taxon>
        <taxon>Streptophyta</taxon>
        <taxon>Embryophyta</taxon>
        <taxon>Tracheophyta</taxon>
        <taxon>Spermatophyta</taxon>
        <taxon>Magnoliopsida</taxon>
        <taxon>eudicotyledons</taxon>
        <taxon>Gunneridae</taxon>
        <taxon>Pentapetalae</taxon>
        <taxon>asterids</taxon>
        <taxon>campanulids</taxon>
        <taxon>Apiales</taxon>
        <taxon>Apiaceae</taxon>
        <taxon>Apioideae</taxon>
        <taxon>apioid superclade</taxon>
        <taxon>Tordylieae</taxon>
        <taxon>Tordyliinae</taxon>
        <taxon>Heracleum</taxon>
    </lineage>
</organism>
<keyword evidence="2" id="KW-1185">Reference proteome</keyword>
<name>A0AAD8II52_9APIA</name>
<evidence type="ECO:0000313" key="2">
    <source>
        <dbReference type="Proteomes" id="UP001237642"/>
    </source>
</evidence>
<protein>
    <submittedName>
        <fullName evidence="1">Uncharacterized protein</fullName>
    </submittedName>
</protein>
<reference evidence="1" key="2">
    <citation type="submission" date="2023-05" db="EMBL/GenBank/DDBJ databases">
        <authorList>
            <person name="Schelkunov M.I."/>
        </authorList>
    </citation>
    <scope>NUCLEOTIDE SEQUENCE</scope>
    <source>
        <strain evidence="1">Hsosn_3</strain>
        <tissue evidence="1">Leaf</tissue>
    </source>
</reference>
<dbReference type="Proteomes" id="UP001237642">
    <property type="component" value="Unassembled WGS sequence"/>
</dbReference>
<dbReference type="AlphaFoldDB" id="A0AAD8II52"/>
<proteinExistence type="predicted"/>
<comment type="caution">
    <text evidence="1">The sequence shown here is derived from an EMBL/GenBank/DDBJ whole genome shotgun (WGS) entry which is preliminary data.</text>
</comment>
<dbReference type="EMBL" id="JAUIZM010000005">
    <property type="protein sequence ID" value="KAK1386165.1"/>
    <property type="molecule type" value="Genomic_DNA"/>
</dbReference>
<reference evidence="1" key="1">
    <citation type="submission" date="2023-02" db="EMBL/GenBank/DDBJ databases">
        <title>Genome of toxic invasive species Heracleum sosnowskyi carries increased number of genes despite the absence of recent whole-genome duplications.</title>
        <authorList>
            <person name="Schelkunov M."/>
            <person name="Shtratnikova V."/>
            <person name="Makarenko M."/>
            <person name="Klepikova A."/>
            <person name="Omelchenko D."/>
            <person name="Novikova G."/>
            <person name="Obukhova E."/>
            <person name="Bogdanov V."/>
            <person name="Penin A."/>
            <person name="Logacheva M."/>
        </authorList>
    </citation>
    <scope>NUCLEOTIDE SEQUENCE</scope>
    <source>
        <strain evidence="1">Hsosn_3</strain>
        <tissue evidence="1">Leaf</tissue>
    </source>
</reference>
<evidence type="ECO:0000313" key="1">
    <source>
        <dbReference type="EMBL" id="KAK1386165.1"/>
    </source>
</evidence>
<sequence>MNEETEYVFNDPKRKRPNECDMANPISATGLPKNVQEAGLKTGVTGGVNCTDNDQFLSDWLISVMDRDGKSKAAEVGMIMWSIWKACNLIVWQNTYTHVDEVVRITHITLDQWLVAQSKNFTPSMAAMHSIDGKEQWTIPERDTIKINVDAAIFKNENSFTETNISSEVASLCMSDLSVE</sequence>
<gene>
    <name evidence="1" type="ORF">POM88_023900</name>
</gene>
<accession>A0AAD8II52</accession>